<evidence type="ECO:0000313" key="4">
    <source>
        <dbReference type="Proteomes" id="UP000317010"/>
    </source>
</evidence>
<dbReference type="Pfam" id="PF16344">
    <property type="entry name" value="FecR_C"/>
    <property type="match status" value="1"/>
</dbReference>
<dbReference type="RefSeq" id="WP_144916110.1">
    <property type="nucleotide sequence ID" value="NZ_VLLI01000016.1"/>
</dbReference>
<name>A0A562TP36_9SPHI</name>
<proteinExistence type="predicted"/>
<evidence type="ECO:0000259" key="2">
    <source>
        <dbReference type="Pfam" id="PF16344"/>
    </source>
</evidence>
<dbReference type="PANTHER" id="PTHR30273">
    <property type="entry name" value="PERIPLASMIC SIGNAL SENSOR AND SIGMA FACTOR ACTIVATOR FECR-RELATED"/>
    <property type="match status" value="1"/>
</dbReference>
<protein>
    <submittedName>
        <fullName evidence="3">FecR family protein</fullName>
    </submittedName>
</protein>
<gene>
    <name evidence="3" type="ORF">JN11_04432</name>
</gene>
<feature type="domain" description="Protein FecR C-terminal" evidence="2">
    <location>
        <begin position="306"/>
        <end position="371"/>
    </location>
</feature>
<sequence length="373" mass="41275">MNEEKAIELLKKYESGVINAGEKALLETWYLQHAKNSTDQLSPEQLDESVEFLKGQLPLKLGKERSLWPRIAAAASILVILSAGSYFLIRQPLPQHIAQNEQHEILPGTNQATLTLASGQKIALTKSLSGKLAQQGNTTISMVSGGEVTYTQKDAAQPQVAEVAYNTLTTKRKEQFPLVLADGTKVWLNSSSSITYPVTFNGKERRVSITGEAYFEVVHNAAQPFRVAVSGQTVEDIGTEFNINAYDDEPVIKTTLINGSIRVTKGNHKAILKPGQATITKLQQDDIQVKDADVEEAAAWKNGQTLFNDEDIQTIMRQVSRWYDVDVVYEGKIPNRRFEGGISRKSNLSSLLKVLEANNIHCTVENNKIIIKP</sequence>
<dbReference type="Proteomes" id="UP000317010">
    <property type="component" value="Unassembled WGS sequence"/>
</dbReference>
<dbReference type="OrthoDB" id="1099963at2"/>
<accession>A0A562TP36</accession>
<dbReference type="InterPro" id="IPR032508">
    <property type="entry name" value="FecR_C"/>
</dbReference>
<dbReference type="InterPro" id="IPR006860">
    <property type="entry name" value="FecR"/>
</dbReference>
<dbReference type="PANTHER" id="PTHR30273:SF2">
    <property type="entry name" value="PROTEIN FECR"/>
    <property type="match status" value="1"/>
</dbReference>
<comment type="caution">
    <text evidence="3">The sequence shown here is derived from an EMBL/GenBank/DDBJ whole genome shotgun (WGS) entry which is preliminary data.</text>
</comment>
<dbReference type="EMBL" id="VLLI01000016">
    <property type="protein sequence ID" value="TWI95317.1"/>
    <property type="molecule type" value="Genomic_DNA"/>
</dbReference>
<evidence type="ECO:0000313" key="3">
    <source>
        <dbReference type="EMBL" id="TWI95317.1"/>
    </source>
</evidence>
<dbReference type="InterPro" id="IPR012373">
    <property type="entry name" value="Ferrdict_sens_TM"/>
</dbReference>
<dbReference type="AlphaFoldDB" id="A0A562TP36"/>
<evidence type="ECO:0000259" key="1">
    <source>
        <dbReference type="Pfam" id="PF04773"/>
    </source>
</evidence>
<dbReference type="PIRSF" id="PIRSF018266">
    <property type="entry name" value="FecR"/>
    <property type="match status" value="1"/>
</dbReference>
<reference evidence="3 4" key="1">
    <citation type="submission" date="2019-07" db="EMBL/GenBank/DDBJ databases">
        <title>Genomic Encyclopedia of Archaeal and Bacterial Type Strains, Phase II (KMG-II): from individual species to whole genera.</title>
        <authorList>
            <person name="Goeker M."/>
        </authorList>
    </citation>
    <scope>NUCLEOTIDE SEQUENCE [LARGE SCALE GENOMIC DNA]</scope>
    <source>
        <strain evidence="3 4">ATCC BAA-1854</strain>
    </source>
</reference>
<dbReference type="Gene3D" id="3.55.50.30">
    <property type="match status" value="1"/>
</dbReference>
<organism evidence="3 4">
    <name type="scientific">Mucilaginibacter frigoritolerans</name>
    <dbReference type="NCBI Taxonomy" id="652788"/>
    <lineage>
        <taxon>Bacteria</taxon>
        <taxon>Pseudomonadati</taxon>
        <taxon>Bacteroidota</taxon>
        <taxon>Sphingobacteriia</taxon>
        <taxon>Sphingobacteriales</taxon>
        <taxon>Sphingobacteriaceae</taxon>
        <taxon>Mucilaginibacter</taxon>
    </lineage>
</organism>
<feature type="domain" description="FecR protein" evidence="1">
    <location>
        <begin position="167"/>
        <end position="261"/>
    </location>
</feature>
<dbReference type="Gene3D" id="2.60.120.1440">
    <property type="match status" value="1"/>
</dbReference>
<dbReference type="GO" id="GO:0016989">
    <property type="term" value="F:sigma factor antagonist activity"/>
    <property type="evidence" value="ECO:0007669"/>
    <property type="project" value="TreeGrafter"/>
</dbReference>
<dbReference type="Pfam" id="PF04773">
    <property type="entry name" value="FecR"/>
    <property type="match status" value="1"/>
</dbReference>
<keyword evidence="4" id="KW-1185">Reference proteome</keyword>